<feature type="transmembrane region" description="Helical" evidence="1">
    <location>
        <begin position="6"/>
        <end position="27"/>
    </location>
</feature>
<keyword evidence="3" id="KW-1185">Reference proteome</keyword>
<name>A0A858RAS5_9PROT</name>
<keyword evidence="1" id="KW-1133">Transmembrane helix</keyword>
<keyword evidence="1" id="KW-0472">Membrane</keyword>
<reference evidence="2" key="1">
    <citation type="submission" date="2020-04" db="EMBL/GenBank/DDBJ databases">
        <title>A desert anoxygenic phototrophic bacterium fixes CO2 using RubisCO under aerobic conditions.</title>
        <authorList>
            <person name="Tang K."/>
        </authorList>
    </citation>
    <scope>NUCLEOTIDE SEQUENCE [LARGE SCALE GENOMIC DNA]</scope>
    <source>
        <strain evidence="2">MIMtkB3</strain>
    </source>
</reference>
<accession>A0A858RAS5</accession>
<evidence type="ECO:0000313" key="3">
    <source>
        <dbReference type="Proteomes" id="UP000501891"/>
    </source>
</evidence>
<sequence length="102" mass="11392">MTTPTLDLVWWITAIEVPALAGLFWMIQQVKRDTEQSLEPLRAGLDATSVQLRDALAAFKLEVAKTYASQDALREVEQRLTAHLLRIETKLDGKMVADGGVR</sequence>
<keyword evidence="1" id="KW-0812">Transmembrane</keyword>
<evidence type="ECO:0000313" key="2">
    <source>
        <dbReference type="EMBL" id="QJE74565.1"/>
    </source>
</evidence>
<proteinExistence type="predicted"/>
<evidence type="ECO:0000256" key="1">
    <source>
        <dbReference type="SAM" id="Phobius"/>
    </source>
</evidence>
<gene>
    <name evidence="2" type="ORF">HHL28_17180</name>
</gene>
<protein>
    <submittedName>
        <fullName evidence="2">Uncharacterized protein</fullName>
    </submittedName>
</protein>
<dbReference type="Proteomes" id="UP000501891">
    <property type="component" value="Chromosome"/>
</dbReference>
<dbReference type="EMBL" id="CP051775">
    <property type="protein sequence ID" value="QJE74565.1"/>
    <property type="molecule type" value="Genomic_DNA"/>
</dbReference>
<organism evidence="2 3">
    <name type="scientific">Aerophototrophica crusticola</name>
    <dbReference type="NCBI Taxonomy" id="1709002"/>
    <lineage>
        <taxon>Bacteria</taxon>
        <taxon>Pseudomonadati</taxon>
        <taxon>Pseudomonadota</taxon>
        <taxon>Alphaproteobacteria</taxon>
        <taxon>Rhodospirillales</taxon>
        <taxon>Rhodospirillaceae</taxon>
        <taxon>Aerophototrophica</taxon>
    </lineage>
</organism>
<dbReference type="AlphaFoldDB" id="A0A858RAS5"/>
<dbReference type="KEGG" id="acru:HHL28_17180"/>